<keyword evidence="2" id="KW-1185">Reference proteome</keyword>
<dbReference type="EMBL" id="JBHUFV010000013">
    <property type="protein sequence ID" value="MFD1931296.1"/>
    <property type="molecule type" value="Genomic_DNA"/>
</dbReference>
<accession>A0ABW4SQ79</accession>
<evidence type="ECO:0000313" key="1">
    <source>
        <dbReference type="EMBL" id="MFD1931296.1"/>
    </source>
</evidence>
<protein>
    <submittedName>
        <fullName evidence="1">Uncharacterized protein</fullName>
    </submittedName>
</protein>
<comment type="caution">
    <text evidence="1">The sequence shown here is derived from an EMBL/GenBank/DDBJ whole genome shotgun (WGS) entry which is preliminary data.</text>
</comment>
<dbReference type="RefSeq" id="WP_379570527.1">
    <property type="nucleotide sequence ID" value="NZ_JBHUFV010000013.1"/>
</dbReference>
<gene>
    <name evidence="1" type="ORF">ACFSKW_07405</name>
</gene>
<organism evidence="1 2">
    <name type="scientific">Nonomuraea mangrovi</name>
    <dbReference type="NCBI Taxonomy" id="2316207"/>
    <lineage>
        <taxon>Bacteria</taxon>
        <taxon>Bacillati</taxon>
        <taxon>Actinomycetota</taxon>
        <taxon>Actinomycetes</taxon>
        <taxon>Streptosporangiales</taxon>
        <taxon>Streptosporangiaceae</taxon>
        <taxon>Nonomuraea</taxon>
    </lineage>
</organism>
<evidence type="ECO:0000313" key="2">
    <source>
        <dbReference type="Proteomes" id="UP001597368"/>
    </source>
</evidence>
<proteinExistence type="predicted"/>
<reference evidence="2" key="1">
    <citation type="journal article" date="2019" name="Int. J. Syst. Evol. Microbiol.">
        <title>The Global Catalogue of Microorganisms (GCM) 10K type strain sequencing project: providing services to taxonomists for standard genome sequencing and annotation.</title>
        <authorList>
            <consortium name="The Broad Institute Genomics Platform"/>
            <consortium name="The Broad Institute Genome Sequencing Center for Infectious Disease"/>
            <person name="Wu L."/>
            <person name="Ma J."/>
        </authorList>
    </citation>
    <scope>NUCLEOTIDE SEQUENCE [LARGE SCALE GENOMIC DNA]</scope>
    <source>
        <strain evidence="2">ICMP 6774ER</strain>
    </source>
</reference>
<name>A0ABW4SQ79_9ACTN</name>
<dbReference type="Proteomes" id="UP001597368">
    <property type="component" value="Unassembled WGS sequence"/>
</dbReference>
<sequence>MGVLVDYFTADSELSARRALSPGPAAVNLPYVDCKGWIDELATMVAEISGRDLSEFGDSEVVVDDGDAAGVERMAPEAVAALAEVDDAQFRAYAEDALLEDYEVERMAALRDLAREAVRLNHGMYRWSCV</sequence>